<dbReference type="PANTHER" id="PTHR30146">
    <property type="entry name" value="LACI-RELATED TRANSCRIPTIONAL REPRESSOR"/>
    <property type="match status" value="1"/>
</dbReference>
<dbReference type="GO" id="GO:0000976">
    <property type="term" value="F:transcription cis-regulatory region binding"/>
    <property type="evidence" value="ECO:0007669"/>
    <property type="project" value="TreeGrafter"/>
</dbReference>
<dbReference type="PANTHER" id="PTHR30146:SF109">
    <property type="entry name" value="HTH-TYPE TRANSCRIPTIONAL REGULATOR GALS"/>
    <property type="match status" value="1"/>
</dbReference>
<organism evidence="5 6">
    <name type="scientific">Subdoligranulum variabile</name>
    <dbReference type="NCBI Taxonomy" id="214851"/>
    <lineage>
        <taxon>Bacteria</taxon>
        <taxon>Bacillati</taxon>
        <taxon>Bacillota</taxon>
        <taxon>Clostridia</taxon>
        <taxon>Eubacteriales</taxon>
        <taxon>Oscillospiraceae</taxon>
        <taxon>Subdoligranulum</taxon>
    </lineage>
</organism>
<evidence type="ECO:0000313" key="6">
    <source>
        <dbReference type="Proteomes" id="UP000759273"/>
    </source>
</evidence>
<proteinExistence type="predicted"/>
<dbReference type="EMBL" id="JAGZGG010000007">
    <property type="protein sequence ID" value="MBS5331822.1"/>
    <property type="molecule type" value="Genomic_DNA"/>
</dbReference>
<dbReference type="InterPro" id="IPR046335">
    <property type="entry name" value="LacI/GalR-like_sensor"/>
</dbReference>
<dbReference type="GO" id="GO:0003700">
    <property type="term" value="F:DNA-binding transcription factor activity"/>
    <property type="evidence" value="ECO:0007669"/>
    <property type="project" value="TreeGrafter"/>
</dbReference>
<evidence type="ECO:0000313" key="5">
    <source>
        <dbReference type="EMBL" id="MBS5331822.1"/>
    </source>
</evidence>
<dbReference type="AlphaFoldDB" id="A0A943HJ20"/>
<dbReference type="SUPFAM" id="SSF47413">
    <property type="entry name" value="lambda repressor-like DNA-binding domains"/>
    <property type="match status" value="1"/>
</dbReference>
<evidence type="ECO:0000256" key="1">
    <source>
        <dbReference type="ARBA" id="ARBA00023015"/>
    </source>
</evidence>
<dbReference type="PROSITE" id="PS50932">
    <property type="entry name" value="HTH_LACI_2"/>
    <property type="match status" value="1"/>
</dbReference>
<comment type="caution">
    <text evidence="5">The sequence shown here is derived from an EMBL/GenBank/DDBJ whole genome shotgun (WGS) entry which is preliminary data.</text>
</comment>
<dbReference type="Gene3D" id="1.10.260.40">
    <property type="entry name" value="lambda repressor-like DNA-binding domains"/>
    <property type="match status" value="1"/>
</dbReference>
<feature type="domain" description="HTH lacI-type" evidence="4">
    <location>
        <begin position="16"/>
        <end position="65"/>
    </location>
</feature>
<dbReference type="InterPro" id="IPR028082">
    <property type="entry name" value="Peripla_BP_I"/>
</dbReference>
<dbReference type="Pfam" id="PF00356">
    <property type="entry name" value="LacI"/>
    <property type="match status" value="1"/>
</dbReference>
<protein>
    <submittedName>
        <fullName evidence="5">LacI family DNA-binding transcriptional regulator</fullName>
    </submittedName>
</protein>
<dbReference type="SMART" id="SM00354">
    <property type="entry name" value="HTH_LACI"/>
    <property type="match status" value="1"/>
</dbReference>
<keyword evidence="3" id="KW-0804">Transcription</keyword>
<dbReference type="CDD" id="cd01392">
    <property type="entry name" value="HTH_LacI"/>
    <property type="match status" value="1"/>
</dbReference>
<dbReference type="InterPro" id="IPR010982">
    <property type="entry name" value="Lambda_DNA-bd_dom_sf"/>
</dbReference>
<dbReference type="InterPro" id="IPR000843">
    <property type="entry name" value="HTH_LacI"/>
</dbReference>
<dbReference type="Proteomes" id="UP000759273">
    <property type="component" value="Unassembled WGS sequence"/>
</dbReference>
<dbReference type="Pfam" id="PF13377">
    <property type="entry name" value="Peripla_BP_3"/>
    <property type="match status" value="1"/>
</dbReference>
<gene>
    <name evidence="5" type="ORF">KHY36_04740</name>
</gene>
<dbReference type="SUPFAM" id="SSF53822">
    <property type="entry name" value="Periplasmic binding protein-like I"/>
    <property type="match status" value="1"/>
</dbReference>
<dbReference type="Gene3D" id="3.40.50.2300">
    <property type="match status" value="2"/>
</dbReference>
<evidence type="ECO:0000256" key="3">
    <source>
        <dbReference type="ARBA" id="ARBA00023163"/>
    </source>
</evidence>
<reference evidence="5" key="1">
    <citation type="submission" date="2021-02" db="EMBL/GenBank/DDBJ databases">
        <title>Infant gut strain persistence is associated with maternal origin, phylogeny, and functional potential including surface adhesion and iron acquisition.</title>
        <authorList>
            <person name="Lou Y.C."/>
        </authorList>
    </citation>
    <scope>NUCLEOTIDE SEQUENCE</scope>
    <source>
        <strain evidence="5">L3_101_000M1_dasL3_101_000M1_concoct_87</strain>
    </source>
</reference>
<evidence type="ECO:0000256" key="2">
    <source>
        <dbReference type="ARBA" id="ARBA00023125"/>
    </source>
</evidence>
<name>A0A943HJ20_9FIRM</name>
<accession>A0A943HJ20</accession>
<keyword evidence="1" id="KW-0805">Transcription regulation</keyword>
<evidence type="ECO:0000259" key="4">
    <source>
        <dbReference type="PROSITE" id="PS50932"/>
    </source>
</evidence>
<sequence length="338" mass="37865">MARLPKNDKVVDIGTIAAALGVSKTTVSRAISGNGRVGAATRQRVQDYVKEHNYTPSVMARGLAMRCSYNISLVISKQFSDFEMPFLRKTMRSVYQAAEDCDYDVLLTLVGENETRPVERLLDNRKIDGLILTRTLERDPLIPLLKSRKLPFVAIGRPEDPTVMSVDHDQIGGCRELTSLLLMKGMKRIALLGGTMLYTVNMSRLEGFKQAYDMMDQKIDESLLFLELETDDLRMQAVSQALERKPDCILCMDDRLTLLAMNMLKQQGVRVPQDIRVASLYDSSALAESSPAITAVQFDAYALGRKATQQLLQALKGREVETRVELGYQVSMRESTKT</sequence>
<keyword evidence="2 5" id="KW-0238">DNA-binding</keyword>